<dbReference type="PANTHER" id="PTHR42953">
    <property type="entry name" value="HIGH-AFFINITY ZINC UPTAKE SYSTEM PROTEIN ZNUA-RELATED"/>
    <property type="match status" value="1"/>
</dbReference>
<proteinExistence type="inferred from homology"/>
<keyword evidence="7" id="KW-0175">Coiled coil</keyword>
<keyword evidence="4" id="KW-0732">Signal</keyword>
<accession>A0A286P481</accession>
<dbReference type="KEGG" id="mmai:sS8_0487"/>
<evidence type="ECO:0000256" key="7">
    <source>
        <dbReference type="SAM" id="Coils"/>
    </source>
</evidence>
<evidence type="ECO:0000256" key="5">
    <source>
        <dbReference type="ARBA" id="ARBA00022906"/>
    </source>
</evidence>
<dbReference type="GO" id="GO:0007155">
    <property type="term" value="P:cell adhesion"/>
    <property type="evidence" value="ECO:0007669"/>
    <property type="project" value="InterPro"/>
</dbReference>
<evidence type="ECO:0000256" key="4">
    <source>
        <dbReference type="ARBA" id="ARBA00022729"/>
    </source>
</evidence>
<protein>
    <recommendedName>
        <fullName evidence="2">High-affinity zinc uptake system protein ZnuA</fullName>
    </recommendedName>
</protein>
<dbReference type="PRINTS" id="PR00690">
    <property type="entry name" value="ADHESNFAMILY"/>
</dbReference>
<keyword evidence="5" id="KW-0406">Ion transport</keyword>
<dbReference type="GO" id="GO:0046872">
    <property type="term" value="F:metal ion binding"/>
    <property type="evidence" value="ECO:0007669"/>
    <property type="project" value="InterPro"/>
</dbReference>
<evidence type="ECO:0000313" key="8">
    <source>
        <dbReference type="EMBL" id="BBA32453.1"/>
    </source>
</evidence>
<sequence>MSIQHWWRRVALGLLFFVAAAGSDLAGAAGSPALKIIAVNYPLAYFAERLAGARARVVLPVPAGADPAFWRPDARTVGTMQKADLILLNGAGYEKWLSQVSLPRLKLANTSLGFQDTYLRIENAVVHSHGPGGLHSHEGLAFTTWLDFEQAGKQAQAVADAIVRKHPEWKSIVLENLETLRGELAELDAELKQTVAADPRRPFLASHPIYQYLARRYGLNLKSVHWEPEEMPPAAEWQGLQSMLKDHPARRMIWEAQPAPEIAAKLKDMEIESVVFAPCANRPEDGDFLEVMKRNVDALKAAFRQEKRANSVISKNPNP</sequence>
<dbReference type="Pfam" id="PF01297">
    <property type="entry name" value="ZnuA"/>
    <property type="match status" value="1"/>
</dbReference>
<evidence type="ECO:0000256" key="2">
    <source>
        <dbReference type="ARBA" id="ARBA00015915"/>
    </source>
</evidence>
<dbReference type="Proteomes" id="UP000266313">
    <property type="component" value="Chromosome"/>
</dbReference>
<name>A0A286P481_9GAMM</name>
<evidence type="ECO:0000313" key="9">
    <source>
        <dbReference type="Proteomes" id="UP000266313"/>
    </source>
</evidence>
<dbReference type="PANTHER" id="PTHR42953:SF3">
    <property type="entry name" value="HIGH-AFFINITY ZINC UPTAKE SYSTEM PROTEIN ZNUA"/>
    <property type="match status" value="1"/>
</dbReference>
<keyword evidence="3 6" id="KW-0813">Transport</keyword>
<keyword evidence="5" id="KW-0862">Zinc</keyword>
<dbReference type="EMBL" id="AP017928">
    <property type="protein sequence ID" value="BBA32453.1"/>
    <property type="molecule type" value="Genomic_DNA"/>
</dbReference>
<keyword evidence="9" id="KW-1185">Reference proteome</keyword>
<feature type="coiled-coil region" evidence="7">
    <location>
        <begin position="170"/>
        <end position="197"/>
    </location>
</feature>
<reference evidence="8 9" key="1">
    <citation type="submission" date="2016-12" db="EMBL/GenBank/DDBJ databases">
        <title>Genome sequencing of Methylocaldum marinum.</title>
        <authorList>
            <person name="Takeuchi M."/>
            <person name="Kamagata Y."/>
            <person name="Hiraoka S."/>
            <person name="Oshima K."/>
            <person name="Hattori M."/>
            <person name="Iwasaki W."/>
        </authorList>
    </citation>
    <scope>NUCLEOTIDE SEQUENCE [LARGE SCALE GENOMIC DNA]</scope>
    <source>
        <strain evidence="8 9">S8</strain>
    </source>
</reference>
<keyword evidence="5" id="KW-0864">Zinc transport</keyword>
<comment type="similarity">
    <text evidence="1 6">Belongs to the bacterial solute-binding protein 9 family.</text>
</comment>
<dbReference type="InterPro" id="IPR050492">
    <property type="entry name" value="Bact_metal-bind_prot9"/>
</dbReference>
<evidence type="ECO:0000256" key="6">
    <source>
        <dbReference type="RuleBase" id="RU003512"/>
    </source>
</evidence>
<dbReference type="SUPFAM" id="SSF53807">
    <property type="entry name" value="Helical backbone' metal receptor"/>
    <property type="match status" value="1"/>
</dbReference>
<dbReference type="AlphaFoldDB" id="A0A286P481"/>
<dbReference type="InterPro" id="IPR006128">
    <property type="entry name" value="Lipoprotein_PsaA-like"/>
</dbReference>
<dbReference type="RefSeq" id="WP_232020485.1">
    <property type="nucleotide sequence ID" value="NZ_AP017928.1"/>
</dbReference>
<evidence type="ECO:0000256" key="3">
    <source>
        <dbReference type="ARBA" id="ARBA00022448"/>
    </source>
</evidence>
<dbReference type="Gene3D" id="3.40.50.1980">
    <property type="entry name" value="Nitrogenase molybdenum iron protein domain"/>
    <property type="match status" value="2"/>
</dbReference>
<dbReference type="InterPro" id="IPR006127">
    <property type="entry name" value="ZnuA-like"/>
</dbReference>
<gene>
    <name evidence="8" type="ORF">sS8_0487</name>
</gene>
<evidence type="ECO:0000256" key="1">
    <source>
        <dbReference type="ARBA" id="ARBA00011028"/>
    </source>
</evidence>
<organism evidence="8 9">
    <name type="scientific">Methylocaldum marinum</name>
    <dbReference type="NCBI Taxonomy" id="1432792"/>
    <lineage>
        <taxon>Bacteria</taxon>
        <taxon>Pseudomonadati</taxon>
        <taxon>Pseudomonadota</taxon>
        <taxon>Gammaproteobacteria</taxon>
        <taxon>Methylococcales</taxon>
        <taxon>Methylococcaceae</taxon>
        <taxon>Methylocaldum</taxon>
    </lineage>
</organism>
<dbReference type="GO" id="GO:0006829">
    <property type="term" value="P:zinc ion transport"/>
    <property type="evidence" value="ECO:0007669"/>
    <property type="project" value="UniProtKB-KW"/>
</dbReference>